<dbReference type="AlphaFoldDB" id="A0A2U1PSI1"/>
<accession>A0A2U1PSI1</accession>
<reference evidence="1 2" key="1">
    <citation type="journal article" date="2018" name="Mol. Plant">
        <title>The genome of Artemisia annua provides insight into the evolution of Asteraceae family and artemisinin biosynthesis.</title>
        <authorList>
            <person name="Shen Q."/>
            <person name="Zhang L."/>
            <person name="Liao Z."/>
            <person name="Wang S."/>
            <person name="Yan T."/>
            <person name="Shi P."/>
            <person name="Liu M."/>
            <person name="Fu X."/>
            <person name="Pan Q."/>
            <person name="Wang Y."/>
            <person name="Lv Z."/>
            <person name="Lu X."/>
            <person name="Zhang F."/>
            <person name="Jiang W."/>
            <person name="Ma Y."/>
            <person name="Chen M."/>
            <person name="Hao X."/>
            <person name="Li L."/>
            <person name="Tang Y."/>
            <person name="Lv G."/>
            <person name="Zhou Y."/>
            <person name="Sun X."/>
            <person name="Brodelius P.E."/>
            <person name="Rose J.K.C."/>
            <person name="Tang K."/>
        </authorList>
    </citation>
    <scope>NUCLEOTIDE SEQUENCE [LARGE SCALE GENOMIC DNA]</scope>
    <source>
        <strain evidence="2">cv. Huhao1</strain>
        <tissue evidence="1">Leaf</tissue>
    </source>
</reference>
<proteinExistence type="predicted"/>
<keyword evidence="2" id="KW-1185">Reference proteome</keyword>
<name>A0A2U1PSI1_ARTAN</name>
<dbReference type="Proteomes" id="UP000245207">
    <property type="component" value="Unassembled WGS sequence"/>
</dbReference>
<organism evidence="1 2">
    <name type="scientific">Artemisia annua</name>
    <name type="common">Sweet wormwood</name>
    <dbReference type="NCBI Taxonomy" id="35608"/>
    <lineage>
        <taxon>Eukaryota</taxon>
        <taxon>Viridiplantae</taxon>
        <taxon>Streptophyta</taxon>
        <taxon>Embryophyta</taxon>
        <taxon>Tracheophyta</taxon>
        <taxon>Spermatophyta</taxon>
        <taxon>Magnoliopsida</taxon>
        <taxon>eudicotyledons</taxon>
        <taxon>Gunneridae</taxon>
        <taxon>Pentapetalae</taxon>
        <taxon>asterids</taxon>
        <taxon>campanulids</taxon>
        <taxon>Asterales</taxon>
        <taxon>Asteraceae</taxon>
        <taxon>Asteroideae</taxon>
        <taxon>Anthemideae</taxon>
        <taxon>Artemisiinae</taxon>
        <taxon>Artemisia</taxon>
    </lineage>
</organism>
<evidence type="ECO:0000313" key="1">
    <source>
        <dbReference type="EMBL" id="PWA88672.1"/>
    </source>
</evidence>
<gene>
    <name evidence="1" type="ORF">CTI12_AA087440</name>
</gene>
<dbReference type="EMBL" id="PKPP01000790">
    <property type="protein sequence ID" value="PWA88672.1"/>
    <property type="molecule type" value="Genomic_DNA"/>
</dbReference>
<sequence length="87" mass="9671">MALMLNQKREDVDEVFEEEEEVLGNIYKGTTYRYRRHECSGSMNATSDHSNTTRVHGCSHNCGSLHASAMHPLASSILGVLVFLCLA</sequence>
<evidence type="ECO:0000313" key="2">
    <source>
        <dbReference type="Proteomes" id="UP000245207"/>
    </source>
</evidence>
<comment type="caution">
    <text evidence="1">The sequence shown here is derived from an EMBL/GenBank/DDBJ whole genome shotgun (WGS) entry which is preliminary data.</text>
</comment>
<protein>
    <submittedName>
        <fullName evidence="1">Uncharacterized protein</fullName>
    </submittedName>
</protein>